<dbReference type="EC" id="1.3.1.72" evidence="2"/>
<dbReference type="GO" id="GO:0071949">
    <property type="term" value="F:FAD binding"/>
    <property type="evidence" value="ECO:0007669"/>
    <property type="project" value="InterPro"/>
</dbReference>
<keyword evidence="7" id="KW-0560">Oxidoreductase</keyword>
<comment type="subcellular location">
    <subcellularLocation>
        <location evidence="1">Membrane</location>
        <topology evidence="1">Single-pass membrane protein</topology>
    </subcellularLocation>
</comment>
<keyword evidence="6" id="KW-1133">Transmembrane helix</keyword>
<dbReference type="InterPro" id="IPR036318">
    <property type="entry name" value="FAD-bd_PCMH-like_sf"/>
</dbReference>
<proteinExistence type="predicted"/>
<evidence type="ECO:0000259" key="9">
    <source>
        <dbReference type="PROSITE" id="PS51387"/>
    </source>
</evidence>
<evidence type="ECO:0000256" key="6">
    <source>
        <dbReference type="ARBA" id="ARBA00022989"/>
    </source>
</evidence>
<dbReference type="Gene3D" id="3.30.465.10">
    <property type="match status" value="1"/>
</dbReference>
<evidence type="ECO:0000313" key="10">
    <source>
        <dbReference type="EMBL" id="BCK53787.1"/>
    </source>
</evidence>
<dbReference type="InterPro" id="IPR016170">
    <property type="entry name" value="Cytok_DH_C_sf"/>
</dbReference>
<evidence type="ECO:0000313" key="11">
    <source>
        <dbReference type="Proteomes" id="UP000516173"/>
    </source>
</evidence>
<keyword evidence="3" id="KW-0285">Flavoprotein</keyword>
<reference evidence="10 11" key="1">
    <citation type="submission" date="2020-08" db="EMBL/GenBank/DDBJ databases">
        <title>Genome Sequencing of Nocardia wallacei strain FMUON74 and assembly.</title>
        <authorList>
            <person name="Toyokawa M."/>
            <person name="Uesaka K."/>
        </authorList>
    </citation>
    <scope>NUCLEOTIDE SEQUENCE [LARGE SCALE GENOMIC DNA]</scope>
    <source>
        <strain evidence="10 11">FMUON74</strain>
    </source>
</reference>
<organism evidence="10 11">
    <name type="scientific">Nocardia wallacei</name>
    <dbReference type="NCBI Taxonomy" id="480035"/>
    <lineage>
        <taxon>Bacteria</taxon>
        <taxon>Bacillati</taxon>
        <taxon>Actinomycetota</taxon>
        <taxon>Actinomycetes</taxon>
        <taxon>Mycobacteriales</taxon>
        <taxon>Nocardiaceae</taxon>
        <taxon>Nocardia</taxon>
    </lineage>
</organism>
<dbReference type="GO" id="GO:0050614">
    <property type="term" value="F:Delta24-sterol reductase activity"/>
    <property type="evidence" value="ECO:0007669"/>
    <property type="project" value="UniProtKB-EC"/>
</dbReference>
<dbReference type="InterPro" id="IPR006094">
    <property type="entry name" value="Oxid_FAD_bind_N"/>
</dbReference>
<evidence type="ECO:0000256" key="5">
    <source>
        <dbReference type="ARBA" id="ARBA00022827"/>
    </source>
</evidence>
<dbReference type="PROSITE" id="PS51387">
    <property type="entry name" value="FAD_PCMH"/>
    <property type="match status" value="1"/>
</dbReference>
<dbReference type="KEGG" id="nwl:NWFMUON74_15590"/>
<dbReference type="EMBL" id="AP023396">
    <property type="protein sequence ID" value="BCK53787.1"/>
    <property type="molecule type" value="Genomic_DNA"/>
</dbReference>
<dbReference type="Gene3D" id="3.30.43.10">
    <property type="entry name" value="Uridine Diphospho-n-acetylenolpyruvylglucosamine Reductase, domain 2"/>
    <property type="match status" value="1"/>
</dbReference>
<dbReference type="PANTHER" id="PTHR10801">
    <property type="entry name" value="24-DEHYDROCHOLESTEROL REDUCTASE"/>
    <property type="match status" value="1"/>
</dbReference>
<evidence type="ECO:0000256" key="1">
    <source>
        <dbReference type="ARBA" id="ARBA00004167"/>
    </source>
</evidence>
<dbReference type="SUPFAM" id="SSF56176">
    <property type="entry name" value="FAD-binding/transporter-associated domain-like"/>
    <property type="match status" value="1"/>
</dbReference>
<dbReference type="InterPro" id="IPR016167">
    <property type="entry name" value="FAD-bd_PCMH_sub1"/>
</dbReference>
<protein>
    <recommendedName>
        <fullName evidence="2">Delta(24)-sterol reductase</fullName>
        <ecNumber evidence="2">1.3.1.72</ecNumber>
    </recommendedName>
</protein>
<dbReference type="RefSeq" id="WP_187687262.1">
    <property type="nucleotide sequence ID" value="NZ_AP023396.1"/>
</dbReference>
<dbReference type="Proteomes" id="UP000516173">
    <property type="component" value="Chromosome"/>
</dbReference>
<accession>A0A7G1KF22</accession>
<dbReference type="GO" id="GO:0016020">
    <property type="term" value="C:membrane"/>
    <property type="evidence" value="ECO:0007669"/>
    <property type="project" value="UniProtKB-SubCell"/>
</dbReference>
<keyword evidence="4" id="KW-0812">Transmembrane</keyword>
<sequence length="456" mass="52154">MSEIPSDIAIARHRRDVAELHDRFASLPADEPVHLVKSTSNLWRPRVQQGNGLDVRTFDRVLTVDPGGRTAEVEGMATYETIADAALARRMLPPLVLDCKTITLGGAVVGTGAESSSFRAGLPHDSVTEMEVLTGDGRIVTATADNEHAELFHALPHSYGCLGYALRLRLDLEPAQRLIRLRHVRTGSTGEWVSALRKITETREFDGERVDFVDGTYFGPDAVHLSLGTFTDTAPYLSDYTGRRIYYHAVRTHTEDYLTIRDYLWRWDTDLYWTSKAFGLENPVVRQLWPRRYRNAETLRRLQMWARRDGRADRVLAAVGRPVEWVLQDADLPAETVPEFLEFFAREVGIAPVWLCPFVMRRRASLYPIETGRLFVSIGFWAPVRLRRGQAPDHHNRLIERKITELGGRKPLYSTAHYREDEFWQLYGGDTYHRLKAAYDPDGRFPDLYDKCVRGR</sequence>
<dbReference type="SUPFAM" id="SSF55103">
    <property type="entry name" value="FAD-linked oxidases, C-terminal domain"/>
    <property type="match status" value="1"/>
</dbReference>
<evidence type="ECO:0000256" key="4">
    <source>
        <dbReference type="ARBA" id="ARBA00022692"/>
    </source>
</evidence>
<feature type="domain" description="FAD-binding PCMH-type" evidence="9">
    <location>
        <begin position="1"/>
        <end position="175"/>
    </location>
</feature>
<keyword evidence="5" id="KW-0274">FAD</keyword>
<dbReference type="Gene3D" id="3.40.462.10">
    <property type="entry name" value="FAD-linked oxidases, C-terminal domain"/>
    <property type="match status" value="1"/>
</dbReference>
<dbReference type="GeneID" id="80346150"/>
<gene>
    <name evidence="10" type="ORF">NWFMUON74_15590</name>
</gene>
<dbReference type="Pfam" id="PF01565">
    <property type="entry name" value="FAD_binding_4"/>
    <property type="match status" value="1"/>
</dbReference>
<evidence type="ECO:0000256" key="2">
    <source>
        <dbReference type="ARBA" id="ARBA00012405"/>
    </source>
</evidence>
<evidence type="ECO:0000256" key="3">
    <source>
        <dbReference type="ARBA" id="ARBA00022630"/>
    </source>
</evidence>
<dbReference type="PANTHER" id="PTHR10801:SF0">
    <property type="entry name" value="DELTA(24)-STEROL REDUCTASE"/>
    <property type="match status" value="1"/>
</dbReference>
<keyword evidence="11" id="KW-1185">Reference proteome</keyword>
<dbReference type="AlphaFoldDB" id="A0A7G1KF22"/>
<dbReference type="InterPro" id="IPR016166">
    <property type="entry name" value="FAD-bd_PCMH"/>
</dbReference>
<keyword evidence="8" id="KW-0472">Membrane</keyword>
<evidence type="ECO:0000256" key="7">
    <source>
        <dbReference type="ARBA" id="ARBA00023002"/>
    </source>
</evidence>
<dbReference type="InterPro" id="IPR016169">
    <property type="entry name" value="FAD-bd_PCMH_sub2"/>
</dbReference>
<dbReference type="InterPro" id="IPR040165">
    <property type="entry name" value="Diminuto-like"/>
</dbReference>
<evidence type="ECO:0000256" key="8">
    <source>
        <dbReference type="ARBA" id="ARBA00023136"/>
    </source>
</evidence>
<dbReference type="InterPro" id="IPR016164">
    <property type="entry name" value="FAD-linked_Oxase-like_C"/>
</dbReference>
<name>A0A7G1KF22_9NOCA</name>